<dbReference type="OrthoDB" id="1685070at2759"/>
<keyword evidence="3" id="KW-1185">Reference proteome</keyword>
<feature type="compositionally biased region" description="Basic and acidic residues" evidence="1">
    <location>
        <begin position="145"/>
        <end position="156"/>
    </location>
</feature>
<feature type="region of interest" description="Disordered" evidence="1">
    <location>
        <begin position="33"/>
        <end position="60"/>
    </location>
</feature>
<dbReference type="Gramene" id="rna-gnl|WGS:JABURB|Cocit.L0890.1">
    <property type="protein sequence ID" value="cds-KAF7852332.1"/>
    <property type="gene ID" value="gene-BT93_L0890"/>
</dbReference>
<name>A0A8T0D090_CORYI</name>
<dbReference type="PANTHER" id="PTHR33098">
    <property type="entry name" value="COTTON FIBER (DUF761)"/>
    <property type="match status" value="1"/>
</dbReference>
<reference evidence="2" key="1">
    <citation type="submission" date="2020-05" db="EMBL/GenBank/DDBJ databases">
        <title>WGS assembly of Corymbia citriodora subspecies variegata.</title>
        <authorList>
            <person name="Barry K."/>
            <person name="Hundley H."/>
            <person name="Shu S."/>
            <person name="Jenkins J."/>
            <person name="Grimwood J."/>
            <person name="Baten A."/>
        </authorList>
    </citation>
    <scope>NUCLEOTIDE SEQUENCE</scope>
    <source>
        <strain evidence="2">CV2-018</strain>
    </source>
</reference>
<dbReference type="PANTHER" id="PTHR33098:SF57">
    <property type="entry name" value="DUF4408 DOMAIN PROTEIN"/>
    <property type="match status" value="1"/>
</dbReference>
<dbReference type="Pfam" id="PF05553">
    <property type="entry name" value="DUF761"/>
    <property type="match status" value="1"/>
</dbReference>
<gene>
    <name evidence="2" type="ORF">BT93_L0890</name>
</gene>
<evidence type="ECO:0000313" key="3">
    <source>
        <dbReference type="Proteomes" id="UP000806378"/>
    </source>
</evidence>
<feature type="region of interest" description="Disordered" evidence="1">
    <location>
        <begin position="79"/>
        <end position="163"/>
    </location>
</feature>
<dbReference type="Proteomes" id="UP000806378">
    <property type="component" value="Unassembled WGS sequence"/>
</dbReference>
<dbReference type="EMBL" id="MU089516">
    <property type="protein sequence ID" value="KAF7852332.1"/>
    <property type="molecule type" value="Genomic_DNA"/>
</dbReference>
<feature type="region of interest" description="Disordered" evidence="1">
    <location>
        <begin position="216"/>
        <end position="238"/>
    </location>
</feature>
<dbReference type="AlphaFoldDB" id="A0A8T0D090"/>
<accession>A0A8T0D090</accession>
<sequence length="238" mass="26903">MLSPSSPSLPPLLSPLSSLSSGFDFSLYKSQAPSYAQPEAHHDEGPSEPEYADRAEPPRLVRAPSLLEHVESINFSSLYRLSDPDPDEDTLHHLEVDSNSEDDDSVPYTDAGRVHQDHQVRRVRSDPKAGCPQRVFGVEEEDEPIVERRRPQTVREGRKKSGPALALSVEEGGDEIDAKVDAFINRYKRDLKLQRLDSIMRLRCSRGAVILVKGREEKRASESKRRGFFEEEKEKPRC</sequence>
<feature type="compositionally biased region" description="Basic and acidic residues" evidence="1">
    <location>
        <begin position="112"/>
        <end position="127"/>
    </location>
</feature>
<evidence type="ECO:0000256" key="1">
    <source>
        <dbReference type="SAM" id="MobiDB-lite"/>
    </source>
</evidence>
<feature type="compositionally biased region" description="Basic and acidic residues" evidence="1">
    <location>
        <begin position="39"/>
        <end position="59"/>
    </location>
</feature>
<proteinExistence type="predicted"/>
<organism evidence="2 3">
    <name type="scientific">Corymbia citriodora subsp. variegata</name>
    <dbReference type="NCBI Taxonomy" id="360336"/>
    <lineage>
        <taxon>Eukaryota</taxon>
        <taxon>Viridiplantae</taxon>
        <taxon>Streptophyta</taxon>
        <taxon>Embryophyta</taxon>
        <taxon>Tracheophyta</taxon>
        <taxon>Spermatophyta</taxon>
        <taxon>Magnoliopsida</taxon>
        <taxon>eudicotyledons</taxon>
        <taxon>Gunneridae</taxon>
        <taxon>Pentapetalae</taxon>
        <taxon>rosids</taxon>
        <taxon>malvids</taxon>
        <taxon>Myrtales</taxon>
        <taxon>Myrtaceae</taxon>
        <taxon>Myrtoideae</taxon>
        <taxon>Eucalypteae</taxon>
        <taxon>Corymbia</taxon>
    </lineage>
</organism>
<evidence type="ECO:0000313" key="2">
    <source>
        <dbReference type="EMBL" id="KAF7852332.1"/>
    </source>
</evidence>
<dbReference type="InterPro" id="IPR008480">
    <property type="entry name" value="DUF761_pln"/>
</dbReference>
<comment type="caution">
    <text evidence="2">The sequence shown here is derived from an EMBL/GenBank/DDBJ whole genome shotgun (WGS) entry which is preliminary data.</text>
</comment>
<protein>
    <submittedName>
        <fullName evidence="2">Uncharacterized protein</fullName>
    </submittedName>
</protein>